<dbReference type="InterPro" id="IPR013384">
    <property type="entry name" value="Flagell_FlgL"/>
</dbReference>
<comment type="subcellular location">
    <subcellularLocation>
        <location evidence="1">Bacterial flagellum</location>
    </subcellularLocation>
    <subcellularLocation>
        <location evidence="2">Secreted</location>
    </subcellularLocation>
</comment>
<dbReference type="EMBL" id="JAAGOH010000001">
    <property type="protein sequence ID" value="NDY89947.1"/>
    <property type="molecule type" value="Genomic_DNA"/>
</dbReference>
<keyword evidence="4" id="KW-0975">Bacterial flagellum</keyword>
<dbReference type="Pfam" id="PF00669">
    <property type="entry name" value="Flagellin_N"/>
    <property type="match status" value="1"/>
</dbReference>
<proteinExistence type="inferred from homology"/>
<dbReference type="GO" id="GO:0005198">
    <property type="term" value="F:structural molecule activity"/>
    <property type="evidence" value="ECO:0007669"/>
    <property type="project" value="InterPro"/>
</dbReference>
<dbReference type="GO" id="GO:0005576">
    <property type="term" value="C:extracellular region"/>
    <property type="evidence" value="ECO:0007669"/>
    <property type="project" value="UniProtKB-SubCell"/>
</dbReference>
<keyword evidence="9" id="KW-1185">Reference proteome</keyword>
<dbReference type="SUPFAM" id="SSF64518">
    <property type="entry name" value="Phase 1 flagellin"/>
    <property type="match status" value="1"/>
</dbReference>
<comment type="caution">
    <text evidence="8">The sequence shown here is derived from an EMBL/GenBank/DDBJ whole genome shotgun (WGS) entry which is preliminary data.</text>
</comment>
<evidence type="ECO:0000259" key="6">
    <source>
        <dbReference type="Pfam" id="PF00669"/>
    </source>
</evidence>
<dbReference type="PANTHER" id="PTHR42792">
    <property type="entry name" value="FLAGELLIN"/>
    <property type="match status" value="1"/>
</dbReference>
<dbReference type="InterPro" id="IPR001492">
    <property type="entry name" value="Flagellin"/>
</dbReference>
<dbReference type="RefSeq" id="WP_163455785.1">
    <property type="nucleotide sequence ID" value="NZ_JAAGOH010000001.1"/>
</dbReference>
<keyword evidence="8" id="KW-0282">Flagellum</keyword>
<evidence type="ECO:0000256" key="4">
    <source>
        <dbReference type="ARBA" id="ARBA00023143"/>
    </source>
</evidence>
<evidence type="ECO:0000256" key="1">
    <source>
        <dbReference type="ARBA" id="ARBA00004365"/>
    </source>
</evidence>
<dbReference type="GO" id="GO:0071973">
    <property type="term" value="P:bacterial-type flagellum-dependent cell motility"/>
    <property type="evidence" value="ECO:0007669"/>
    <property type="project" value="InterPro"/>
</dbReference>
<evidence type="ECO:0000256" key="5">
    <source>
        <dbReference type="SAM" id="MobiDB-lite"/>
    </source>
</evidence>
<evidence type="ECO:0000313" key="8">
    <source>
        <dbReference type="EMBL" id="NDY89947.1"/>
    </source>
</evidence>
<evidence type="ECO:0000256" key="3">
    <source>
        <dbReference type="ARBA" id="ARBA00005709"/>
    </source>
</evidence>
<sequence length="413" mass="43676">MYTRVSSSTVYAQALDRLQQRQADMSDAQQRMTSGKRVLEASDDPTAAARAERARAMLQRAEAEQRAVDASRNAMTLSESALGDGVDLLQQARELVVSAGNATYSDAQRRDVAQQLEALRKQLLSIANRSDGAGGTIFGGQGASDPPFIDEPGGVGFRGLGGEVVTASRDALPLTVDGEQAFLYATTGNGSFETVNVGYLDALDASPSASAAPAAWIDGGRVSDANQLPADGFSYTLTFSVSSGVTQYTIDRGTLPPVGPVDYQAGKAIEVDGMSFAISGQPADGNQFLIRDASPALNIFSALDRIVAGLRHTPSSTATVTQTVQKGLGDIDAGIDSLQSARSRCGELLNRIDGVDSRLQDQVLMGENTRSDAEDLDMAQAISDFENQQTGYNAALRTYASVQRMSLFDYLSS</sequence>
<dbReference type="AlphaFoldDB" id="A0A7C9TJ34"/>
<dbReference type="Proteomes" id="UP000484255">
    <property type="component" value="Unassembled WGS sequence"/>
</dbReference>
<protein>
    <submittedName>
        <fullName evidence="8">Flagellar hook-associated protein 3</fullName>
    </submittedName>
</protein>
<dbReference type="PANTHER" id="PTHR42792:SF1">
    <property type="entry name" value="FLAGELLAR HOOK-ASSOCIATED PROTEIN 3"/>
    <property type="match status" value="1"/>
</dbReference>
<accession>A0A7C9TJ34</accession>
<name>A0A7C9TJ34_9BURK</name>
<organism evidence="8 9">
    <name type="scientific">Ideonella livida</name>
    <dbReference type="NCBI Taxonomy" id="2707176"/>
    <lineage>
        <taxon>Bacteria</taxon>
        <taxon>Pseudomonadati</taxon>
        <taxon>Pseudomonadota</taxon>
        <taxon>Betaproteobacteria</taxon>
        <taxon>Burkholderiales</taxon>
        <taxon>Sphaerotilaceae</taxon>
        <taxon>Ideonella</taxon>
    </lineage>
</organism>
<dbReference type="GO" id="GO:0009424">
    <property type="term" value="C:bacterial-type flagellum hook"/>
    <property type="evidence" value="ECO:0007669"/>
    <property type="project" value="InterPro"/>
</dbReference>
<keyword evidence="8" id="KW-0969">Cilium</keyword>
<reference evidence="8 9" key="1">
    <citation type="submission" date="2020-02" db="EMBL/GenBank/DDBJ databases">
        <title>Ideonella bacterium strain TBM-1.</title>
        <authorList>
            <person name="Chen W.-M."/>
        </authorList>
    </citation>
    <scope>NUCLEOTIDE SEQUENCE [LARGE SCALE GENOMIC DNA]</scope>
    <source>
        <strain evidence="8 9">TBM-1</strain>
    </source>
</reference>
<evidence type="ECO:0000256" key="2">
    <source>
        <dbReference type="ARBA" id="ARBA00004613"/>
    </source>
</evidence>
<dbReference type="Gene3D" id="1.20.1330.10">
    <property type="entry name" value="f41 fragment of flagellin, N-terminal domain"/>
    <property type="match status" value="1"/>
</dbReference>
<evidence type="ECO:0000313" key="9">
    <source>
        <dbReference type="Proteomes" id="UP000484255"/>
    </source>
</evidence>
<dbReference type="InterPro" id="IPR046358">
    <property type="entry name" value="Flagellin_C"/>
</dbReference>
<feature type="domain" description="Flagellin C-terminal" evidence="7">
    <location>
        <begin position="330"/>
        <end position="411"/>
    </location>
</feature>
<feature type="domain" description="Flagellin N-terminal" evidence="6">
    <location>
        <begin position="5"/>
        <end position="141"/>
    </location>
</feature>
<comment type="similarity">
    <text evidence="3">Belongs to the bacterial flagellin family.</text>
</comment>
<feature type="region of interest" description="Disordered" evidence="5">
    <location>
        <begin position="22"/>
        <end position="45"/>
    </location>
</feature>
<dbReference type="NCBIfam" id="TIGR02550">
    <property type="entry name" value="flagell_flgL"/>
    <property type="match status" value="1"/>
</dbReference>
<keyword evidence="8" id="KW-0966">Cell projection</keyword>
<dbReference type="Pfam" id="PF00700">
    <property type="entry name" value="Flagellin_C"/>
    <property type="match status" value="1"/>
</dbReference>
<evidence type="ECO:0000259" key="7">
    <source>
        <dbReference type="Pfam" id="PF00700"/>
    </source>
</evidence>
<gene>
    <name evidence="8" type="primary">flgL</name>
    <name evidence="8" type="ORF">G3A44_01925</name>
</gene>
<dbReference type="InterPro" id="IPR001029">
    <property type="entry name" value="Flagellin_N"/>
</dbReference>